<dbReference type="InterPro" id="IPR002577">
    <property type="entry name" value="HTH_HxlR"/>
</dbReference>
<dbReference type="Proteomes" id="UP001234585">
    <property type="component" value="Chromosome"/>
</dbReference>
<evidence type="ECO:0000313" key="6">
    <source>
        <dbReference type="Proteomes" id="UP001234585"/>
    </source>
</evidence>
<protein>
    <submittedName>
        <fullName evidence="5">Helix-turn-helix domain-containing protein</fullName>
    </submittedName>
</protein>
<keyword evidence="6" id="KW-1185">Reference proteome</keyword>
<dbReference type="PANTHER" id="PTHR33204">
    <property type="entry name" value="TRANSCRIPTIONAL REGULATOR, MARR FAMILY"/>
    <property type="match status" value="1"/>
</dbReference>
<gene>
    <name evidence="5" type="ORF">Q9313_09480</name>
</gene>
<dbReference type="SUPFAM" id="SSF46785">
    <property type="entry name" value="Winged helix' DNA-binding domain"/>
    <property type="match status" value="1"/>
</dbReference>
<dbReference type="Gene3D" id="1.10.10.10">
    <property type="entry name" value="Winged helix-like DNA-binding domain superfamily/Winged helix DNA-binding domain"/>
    <property type="match status" value="1"/>
</dbReference>
<dbReference type="GO" id="GO:0003677">
    <property type="term" value="F:DNA binding"/>
    <property type="evidence" value="ECO:0007669"/>
    <property type="project" value="UniProtKB-KW"/>
</dbReference>
<dbReference type="PROSITE" id="PS51118">
    <property type="entry name" value="HTH_HXLR"/>
    <property type="match status" value="1"/>
</dbReference>
<dbReference type="RefSeq" id="WP_306036478.1">
    <property type="nucleotide sequence ID" value="NZ_CP132302.1"/>
</dbReference>
<reference evidence="5 6" key="1">
    <citation type="submission" date="2023-08" db="EMBL/GenBank/DDBJ databases">
        <title>Pathogen: clinical or host-associated sample.</title>
        <authorList>
            <person name="Hergert J."/>
            <person name="Casey R."/>
            <person name="Wagner J."/>
            <person name="Young E.L."/>
            <person name="Oakeson K.F."/>
        </authorList>
    </citation>
    <scope>NUCLEOTIDE SEQUENCE [LARGE SCALE GENOMIC DNA]</scope>
    <source>
        <strain evidence="5 6">1760953</strain>
    </source>
</reference>
<feature type="domain" description="HTH hxlR-type" evidence="4">
    <location>
        <begin position="15"/>
        <end position="113"/>
    </location>
</feature>
<dbReference type="InterPro" id="IPR036388">
    <property type="entry name" value="WH-like_DNA-bd_sf"/>
</dbReference>
<dbReference type="PANTHER" id="PTHR33204:SF29">
    <property type="entry name" value="TRANSCRIPTIONAL REGULATOR"/>
    <property type="match status" value="1"/>
</dbReference>
<accession>A0AA50CHP0</accession>
<dbReference type="Pfam" id="PF01638">
    <property type="entry name" value="HxlR"/>
    <property type="match status" value="1"/>
</dbReference>
<evidence type="ECO:0000256" key="2">
    <source>
        <dbReference type="ARBA" id="ARBA00023125"/>
    </source>
</evidence>
<evidence type="ECO:0000256" key="1">
    <source>
        <dbReference type="ARBA" id="ARBA00023015"/>
    </source>
</evidence>
<dbReference type="GO" id="GO:0006355">
    <property type="term" value="P:regulation of DNA-templated transcription"/>
    <property type="evidence" value="ECO:0007669"/>
    <property type="project" value="UniProtKB-ARBA"/>
</dbReference>
<keyword evidence="3" id="KW-0804">Transcription</keyword>
<dbReference type="EMBL" id="CP132302">
    <property type="protein sequence ID" value="WLR95977.1"/>
    <property type="molecule type" value="Genomic_DNA"/>
</dbReference>
<dbReference type="InterPro" id="IPR036390">
    <property type="entry name" value="WH_DNA-bd_sf"/>
</dbReference>
<dbReference type="CDD" id="cd00090">
    <property type="entry name" value="HTH_ARSR"/>
    <property type="match status" value="1"/>
</dbReference>
<keyword evidence="1" id="KW-0805">Transcription regulation</keyword>
<organism evidence="5 6">
    <name type="scientific">Shinella sumterensis</name>
    <dbReference type="NCBI Taxonomy" id="1967501"/>
    <lineage>
        <taxon>Bacteria</taxon>
        <taxon>Pseudomonadati</taxon>
        <taxon>Pseudomonadota</taxon>
        <taxon>Alphaproteobacteria</taxon>
        <taxon>Hyphomicrobiales</taxon>
        <taxon>Rhizobiaceae</taxon>
        <taxon>Shinella</taxon>
    </lineage>
</organism>
<sequence>MSRPRAKLTSSFPGCPVESTLSFLDGKWKGVILFHLLDGKLRFNELRRKLPSVTQRMLTKQLRELEEAGIVSRTVFPVVPPRVDYALTDVGCSLKPVIMALAAWGARNVVCDNGRNVIRLADETETASPGRDAA</sequence>
<dbReference type="InterPro" id="IPR011991">
    <property type="entry name" value="ArsR-like_HTH"/>
</dbReference>
<name>A0AA50CHP0_9HYPH</name>
<proteinExistence type="predicted"/>
<evidence type="ECO:0000256" key="3">
    <source>
        <dbReference type="ARBA" id="ARBA00023163"/>
    </source>
</evidence>
<dbReference type="AlphaFoldDB" id="A0AA50CHP0"/>
<evidence type="ECO:0000259" key="4">
    <source>
        <dbReference type="PROSITE" id="PS51118"/>
    </source>
</evidence>
<keyword evidence="2" id="KW-0238">DNA-binding</keyword>
<evidence type="ECO:0000313" key="5">
    <source>
        <dbReference type="EMBL" id="WLR95977.1"/>
    </source>
</evidence>